<sequence>MSSVHLRRSVRAVVLDEDDRILLCRLVIPQPTGTIVVWAAPGGGVERDEAVLVALRRELHEEVGLAIDADPPHVWHQEVIEPGHAVGYDGVVNDYFLVRVASFHPRGAMSDDELAAENVVGFRWWRLSDIADYCGPDVFSPRDLATPLAELIAVGVPARPVPLGLLRLLNP</sequence>
<comment type="cofactor">
    <cofactor evidence="1">
        <name>Mg(2+)</name>
        <dbReference type="ChEBI" id="CHEBI:18420"/>
    </cofactor>
</comment>
<reference evidence="5" key="1">
    <citation type="submission" date="2016-10" db="EMBL/GenBank/DDBJ databases">
        <authorList>
            <person name="Varghese N."/>
            <person name="Submissions S."/>
        </authorList>
    </citation>
    <scope>NUCLEOTIDE SEQUENCE [LARGE SCALE GENOMIC DNA]</scope>
    <source>
        <strain evidence="5">CGMCC 4.2126</strain>
    </source>
</reference>
<name>A0A1I3V2N0_9ACTN</name>
<accession>A0A1I3V2N0</accession>
<evidence type="ECO:0000313" key="4">
    <source>
        <dbReference type="EMBL" id="SFJ89173.1"/>
    </source>
</evidence>
<dbReference type="GO" id="GO:0016787">
    <property type="term" value="F:hydrolase activity"/>
    <property type="evidence" value="ECO:0007669"/>
    <property type="project" value="UniProtKB-KW"/>
</dbReference>
<evidence type="ECO:0000313" key="5">
    <source>
        <dbReference type="Proteomes" id="UP000199111"/>
    </source>
</evidence>
<dbReference type="RefSeq" id="WP_093888654.1">
    <property type="nucleotide sequence ID" value="NZ_FOQY01000013.1"/>
</dbReference>
<dbReference type="PROSITE" id="PS51462">
    <property type="entry name" value="NUDIX"/>
    <property type="match status" value="1"/>
</dbReference>
<feature type="domain" description="Nudix hydrolase" evidence="3">
    <location>
        <begin position="5"/>
        <end position="150"/>
    </location>
</feature>
<evidence type="ECO:0000256" key="2">
    <source>
        <dbReference type="ARBA" id="ARBA00022801"/>
    </source>
</evidence>
<dbReference type="PANTHER" id="PTHR43046:SF14">
    <property type="entry name" value="MUTT_NUDIX FAMILY PROTEIN"/>
    <property type="match status" value="1"/>
</dbReference>
<evidence type="ECO:0000259" key="3">
    <source>
        <dbReference type="PROSITE" id="PS51462"/>
    </source>
</evidence>
<proteinExistence type="predicted"/>
<keyword evidence="5" id="KW-1185">Reference proteome</keyword>
<dbReference type="PROSITE" id="PS00893">
    <property type="entry name" value="NUDIX_BOX"/>
    <property type="match status" value="1"/>
</dbReference>
<dbReference type="InterPro" id="IPR020084">
    <property type="entry name" value="NUDIX_hydrolase_CS"/>
</dbReference>
<dbReference type="EMBL" id="FOQY01000013">
    <property type="protein sequence ID" value="SFJ89173.1"/>
    <property type="molecule type" value="Genomic_DNA"/>
</dbReference>
<dbReference type="GeneID" id="96299908"/>
<evidence type="ECO:0000256" key="1">
    <source>
        <dbReference type="ARBA" id="ARBA00001946"/>
    </source>
</evidence>
<dbReference type="InterPro" id="IPR000086">
    <property type="entry name" value="NUDIX_hydrolase_dom"/>
</dbReference>
<gene>
    <name evidence="4" type="ORF">SAMN05216275_113188</name>
</gene>
<dbReference type="AlphaFoldDB" id="A0A1I3V2N0"/>
<dbReference type="Proteomes" id="UP000199111">
    <property type="component" value="Unassembled WGS sequence"/>
</dbReference>
<dbReference type="PANTHER" id="PTHR43046">
    <property type="entry name" value="GDP-MANNOSE MANNOSYL HYDROLASE"/>
    <property type="match status" value="1"/>
</dbReference>
<organism evidence="4 5">
    <name type="scientific">Streptosporangium canum</name>
    <dbReference type="NCBI Taxonomy" id="324952"/>
    <lineage>
        <taxon>Bacteria</taxon>
        <taxon>Bacillati</taxon>
        <taxon>Actinomycetota</taxon>
        <taxon>Actinomycetes</taxon>
        <taxon>Streptosporangiales</taxon>
        <taxon>Streptosporangiaceae</taxon>
        <taxon>Streptosporangium</taxon>
    </lineage>
</organism>
<dbReference type="Pfam" id="PF00293">
    <property type="entry name" value="NUDIX"/>
    <property type="match status" value="1"/>
</dbReference>
<dbReference type="SUPFAM" id="SSF55811">
    <property type="entry name" value="Nudix"/>
    <property type="match status" value="1"/>
</dbReference>
<keyword evidence="2" id="KW-0378">Hydrolase</keyword>
<protein>
    <submittedName>
        <fullName evidence="4">8-oxo-dGTP pyrophosphatase MutT, NUDIX family</fullName>
    </submittedName>
</protein>
<dbReference type="InterPro" id="IPR015797">
    <property type="entry name" value="NUDIX_hydrolase-like_dom_sf"/>
</dbReference>
<dbReference type="Gene3D" id="3.90.79.10">
    <property type="entry name" value="Nucleoside Triphosphate Pyrophosphohydrolase"/>
    <property type="match status" value="1"/>
</dbReference>